<keyword evidence="3" id="KW-1185">Reference proteome</keyword>
<comment type="caution">
    <text evidence="2">The sequence shown here is derived from an EMBL/GenBank/DDBJ whole genome shotgun (WGS) entry which is preliminary data.</text>
</comment>
<organism evidence="2 3">
    <name type="scientific">Yinghuangia soli</name>
    <dbReference type="NCBI Taxonomy" id="2908204"/>
    <lineage>
        <taxon>Bacteria</taxon>
        <taxon>Bacillati</taxon>
        <taxon>Actinomycetota</taxon>
        <taxon>Actinomycetes</taxon>
        <taxon>Kitasatosporales</taxon>
        <taxon>Streptomycetaceae</taxon>
        <taxon>Yinghuangia</taxon>
    </lineage>
</organism>
<reference evidence="2" key="1">
    <citation type="submission" date="2022-01" db="EMBL/GenBank/DDBJ databases">
        <title>Genome-Based Taxonomic Classification of the Phylum Actinobacteria.</title>
        <authorList>
            <person name="Gao Y."/>
        </authorList>
    </citation>
    <scope>NUCLEOTIDE SEQUENCE</scope>
    <source>
        <strain evidence="2">KLBMP 8922</strain>
    </source>
</reference>
<evidence type="ECO:0000313" key="3">
    <source>
        <dbReference type="Proteomes" id="UP001165378"/>
    </source>
</evidence>
<feature type="region of interest" description="Disordered" evidence="1">
    <location>
        <begin position="414"/>
        <end position="436"/>
    </location>
</feature>
<feature type="compositionally biased region" description="Low complexity" evidence="1">
    <location>
        <begin position="369"/>
        <end position="402"/>
    </location>
</feature>
<dbReference type="AlphaFoldDB" id="A0AA41Q721"/>
<feature type="region of interest" description="Disordered" evidence="1">
    <location>
        <begin position="226"/>
        <end position="402"/>
    </location>
</feature>
<accession>A0AA41Q721</accession>
<protein>
    <recommendedName>
        <fullName evidence="4">Glycosyl transferases group 1</fullName>
    </recommendedName>
</protein>
<dbReference type="Proteomes" id="UP001165378">
    <property type="component" value="Unassembled WGS sequence"/>
</dbReference>
<dbReference type="EMBL" id="JAKFHA010000037">
    <property type="protein sequence ID" value="MCF2532673.1"/>
    <property type="molecule type" value="Genomic_DNA"/>
</dbReference>
<feature type="compositionally biased region" description="Polar residues" evidence="1">
    <location>
        <begin position="111"/>
        <end position="128"/>
    </location>
</feature>
<name>A0AA41Q721_9ACTN</name>
<feature type="compositionally biased region" description="Low complexity" evidence="1">
    <location>
        <begin position="415"/>
        <end position="434"/>
    </location>
</feature>
<dbReference type="SUPFAM" id="SSF53756">
    <property type="entry name" value="UDP-Glycosyltransferase/glycogen phosphorylase"/>
    <property type="match status" value="1"/>
</dbReference>
<sequence length="953" mass="95695">MADTESVTTDGEPATGEPAADPAHLRPAGRPTDQEAEAPMPSSAANGNDHAVPAQGVVDGEAAEDREPAGNDATATAPETQAMRGAADTASEAPGDLELALVGAGHAEVETGTSGATDSATRSETADNPETAETPADQPASSRPVAGSDGAAAQAQPIRDAGAVGVVGEDSAQAGGGRGSGPELGRSAGQSATPEASLGALVAAAAATAAGSDAFAHSASAAEVVVGRPTDAAPPADDEDAVRTDGMATSGDDTDAPERGTSAAGAATSGLASTGLVADPSAPTPDGGVSAERTEPVADAAAATPLGDDEGAAHTVDTASPGDHTDEPASPAAGAPGAEGVGSDSADTVPVPVTATKELRAVGADGVPTEDSAPDASAATPPAAECGEASARGGSAAGAPAAQAIGDHVAATSVTASTDPAADPSAPTPDGASAEPVAATKELQAVGAQGVPSDRRGLPRVVLTARAPLAKDSAEIVQARALAQAGHYVMLATPAETAEVATSVSVERDGVLRVLGVPVDADAAAEISVARSEVAALAGPGLLTGLRRKLARRRLAAVRKDVWDGAAADPSWPDRCDAAYRPYIDAFAPAAQAPVGQAGSVEATAAAPGGIALGIGPTNMAGQAHEWARAAQANLDGVRAETYALSSGNTFGFASDRSISTDDWLSRAWQLRQLAYVLDNFTHVLAENAMPPFGRLNGPWANFDLAELQAAGVAVAMAFHGSEIRNPAAHRERVRFSPFDPDHELTRALQSKVDRLGPVVRAMDVPKFVSTPDLLADVPDAVWLPVVVDPGLWAAERAPLERDRPVVVHAPSSPFTKGTALIEPVVEELHDAGLIEYRRIKGVGHAEMPALLADADIVLDQFVFGAYGVMSAQAMAAGRVTVAYIDDAVAAHLPDDLPIVNADPETLHDELLRILDERDQAAATAARGPAYVRANHDGTRSARVLAGFLGVAP</sequence>
<feature type="region of interest" description="Disordered" evidence="1">
    <location>
        <begin position="1"/>
        <end position="194"/>
    </location>
</feature>
<evidence type="ECO:0000313" key="2">
    <source>
        <dbReference type="EMBL" id="MCF2532673.1"/>
    </source>
</evidence>
<evidence type="ECO:0000256" key="1">
    <source>
        <dbReference type="SAM" id="MobiDB-lite"/>
    </source>
</evidence>
<feature type="compositionally biased region" description="Low complexity" evidence="1">
    <location>
        <begin position="328"/>
        <end position="343"/>
    </location>
</feature>
<dbReference type="RefSeq" id="WP_235057447.1">
    <property type="nucleotide sequence ID" value="NZ_JAKFHA010000037.1"/>
</dbReference>
<proteinExistence type="predicted"/>
<gene>
    <name evidence="2" type="ORF">LZ495_36445</name>
</gene>
<feature type="compositionally biased region" description="Low complexity" evidence="1">
    <location>
        <begin position="260"/>
        <end position="276"/>
    </location>
</feature>
<evidence type="ECO:0008006" key="4">
    <source>
        <dbReference type="Google" id="ProtNLM"/>
    </source>
</evidence>